<comment type="caution">
    <text evidence="4">The sequence shown here is derived from an EMBL/GenBank/DDBJ whole genome shotgun (WGS) entry which is preliminary data.</text>
</comment>
<evidence type="ECO:0000313" key="4">
    <source>
        <dbReference type="EMBL" id="TCT20087.1"/>
    </source>
</evidence>
<proteinExistence type="predicted"/>
<evidence type="ECO:0000256" key="2">
    <source>
        <dbReference type="SAM" id="SignalP"/>
    </source>
</evidence>
<feature type="signal peptide" evidence="2">
    <location>
        <begin position="1"/>
        <end position="31"/>
    </location>
</feature>
<feature type="region of interest" description="Disordered" evidence="1">
    <location>
        <begin position="249"/>
        <end position="289"/>
    </location>
</feature>
<keyword evidence="2" id="KW-0732">Signal</keyword>
<dbReference type="InterPro" id="IPR025524">
    <property type="entry name" value="DUF4412"/>
</dbReference>
<name>A0A4R3MWG6_9GAMM</name>
<reference evidence="4 5" key="1">
    <citation type="submission" date="2019-03" db="EMBL/GenBank/DDBJ databases">
        <title>Genomic Encyclopedia of Type Strains, Phase IV (KMG-IV): sequencing the most valuable type-strain genomes for metagenomic binning, comparative biology and taxonomic classification.</title>
        <authorList>
            <person name="Goeker M."/>
        </authorList>
    </citation>
    <scope>NUCLEOTIDE SEQUENCE [LARGE SCALE GENOMIC DNA]</scope>
    <source>
        <strain evidence="4 5">DSM 13587</strain>
    </source>
</reference>
<dbReference type="Proteomes" id="UP000295717">
    <property type="component" value="Unassembled WGS sequence"/>
</dbReference>
<keyword evidence="5" id="KW-1185">Reference proteome</keyword>
<feature type="domain" description="DUF4412" evidence="3">
    <location>
        <begin position="74"/>
        <end position="244"/>
    </location>
</feature>
<gene>
    <name evidence="4" type="ORF">EDC35_10611</name>
</gene>
<dbReference type="Pfam" id="PF14371">
    <property type="entry name" value="DUF4412"/>
    <property type="match status" value="1"/>
</dbReference>
<protein>
    <submittedName>
        <fullName evidence="4">Uncharacterized protein DUF4412</fullName>
    </submittedName>
</protein>
<sequence>MTHRSHPFTQGLRLTLAVLLTSALNLPAVMAGDEGTYIETLNRTAGLTGEAPTEELSKTYLAHDRMKVVGSDPQGTDMILDPANGTMTFLNHGAKEYYQINVKDMMAGMSQPGMEQMRAMMEETRISVTETGQTKKIGDWTCHEYKVTKTGMMGIDQEICATEDVAVDVNRFTEMMSLSGPDGLLGDSPAAAAQRAEMAKIKGYPILTKTRMQMMGTTMESESEVKVIRQEAMPLSLFEIPEGYQQKEMAAPTAPAGMNEAAPEPAKEVGAPAGMSETTPEPAPANKDK</sequence>
<dbReference type="OrthoDB" id="5761467at2"/>
<dbReference type="AlphaFoldDB" id="A0A4R3MWG6"/>
<feature type="chain" id="PRO_5020830509" evidence="2">
    <location>
        <begin position="32"/>
        <end position="289"/>
    </location>
</feature>
<evidence type="ECO:0000259" key="3">
    <source>
        <dbReference type="Pfam" id="PF14371"/>
    </source>
</evidence>
<dbReference type="EMBL" id="SMAO01000006">
    <property type="protein sequence ID" value="TCT20087.1"/>
    <property type="molecule type" value="Genomic_DNA"/>
</dbReference>
<dbReference type="RefSeq" id="WP_132977501.1">
    <property type="nucleotide sequence ID" value="NZ_SMAO01000006.1"/>
</dbReference>
<organism evidence="4 5">
    <name type="scientific">Thiobaca trueperi</name>
    <dbReference type="NCBI Taxonomy" id="127458"/>
    <lineage>
        <taxon>Bacteria</taxon>
        <taxon>Pseudomonadati</taxon>
        <taxon>Pseudomonadota</taxon>
        <taxon>Gammaproteobacteria</taxon>
        <taxon>Chromatiales</taxon>
        <taxon>Chromatiaceae</taxon>
        <taxon>Thiobaca</taxon>
    </lineage>
</organism>
<accession>A0A4R3MWG6</accession>
<evidence type="ECO:0000313" key="5">
    <source>
        <dbReference type="Proteomes" id="UP000295717"/>
    </source>
</evidence>
<evidence type="ECO:0000256" key="1">
    <source>
        <dbReference type="SAM" id="MobiDB-lite"/>
    </source>
</evidence>